<dbReference type="Pfam" id="PF07156">
    <property type="entry name" value="Prenylcys_lyase"/>
    <property type="match status" value="2"/>
</dbReference>
<evidence type="ECO:0000256" key="1">
    <source>
        <dbReference type="ARBA" id="ARBA00001974"/>
    </source>
</evidence>
<reference evidence="8" key="1">
    <citation type="submission" date="2023-11" db="EMBL/GenBank/DDBJ databases">
        <title>Genome assemblies of two species of porcelain crab, Petrolisthes cinctipes and Petrolisthes manimaculis (Anomura: Porcellanidae).</title>
        <authorList>
            <person name="Angst P."/>
        </authorList>
    </citation>
    <scope>NUCLEOTIDE SEQUENCE</scope>
    <source>
        <strain evidence="8">PB745_02</strain>
        <tissue evidence="8">Gill</tissue>
    </source>
</reference>
<dbReference type="EMBL" id="JAWZYT010002634">
    <property type="protein sequence ID" value="KAK4303006.1"/>
    <property type="molecule type" value="Genomic_DNA"/>
</dbReference>
<dbReference type="GO" id="GO:0030328">
    <property type="term" value="P:prenylcysteine catabolic process"/>
    <property type="evidence" value="ECO:0007669"/>
    <property type="project" value="InterPro"/>
</dbReference>
<feature type="compositionally biased region" description="Low complexity" evidence="6">
    <location>
        <begin position="100"/>
        <end position="132"/>
    </location>
</feature>
<feature type="domain" description="Prenylcysteine lyase" evidence="7">
    <location>
        <begin position="124"/>
        <end position="329"/>
    </location>
</feature>
<keyword evidence="2" id="KW-0285">Flavoprotein</keyword>
<evidence type="ECO:0000256" key="3">
    <source>
        <dbReference type="ARBA" id="ARBA00022827"/>
    </source>
</evidence>
<dbReference type="GO" id="GO:0001735">
    <property type="term" value="F:prenylcysteine oxidase activity"/>
    <property type="evidence" value="ECO:0007669"/>
    <property type="project" value="InterPro"/>
</dbReference>
<dbReference type="InterPro" id="IPR017046">
    <property type="entry name" value="Prenylcysteine_Oxase1"/>
</dbReference>
<comment type="cofactor">
    <cofactor evidence="1">
        <name>FAD</name>
        <dbReference type="ChEBI" id="CHEBI:57692"/>
    </cofactor>
</comment>
<comment type="caution">
    <text evidence="8">The sequence shown here is derived from an EMBL/GenBank/DDBJ whole genome shotgun (WGS) entry which is preliminary data.</text>
</comment>
<feature type="region of interest" description="Disordered" evidence="6">
    <location>
        <begin position="70"/>
        <end position="134"/>
    </location>
</feature>
<gene>
    <name evidence="8" type="ORF">Pmani_024962</name>
</gene>
<evidence type="ECO:0000256" key="5">
    <source>
        <dbReference type="ARBA" id="ARBA00023180"/>
    </source>
</evidence>
<dbReference type="AlphaFoldDB" id="A0AAE1TZG5"/>
<keyword evidence="4" id="KW-0560">Oxidoreductase</keyword>
<proteinExistence type="predicted"/>
<evidence type="ECO:0000313" key="9">
    <source>
        <dbReference type="Proteomes" id="UP001292094"/>
    </source>
</evidence>
<organism evidence="8 9">
    <name type="scientific">Petrolisthes manimaculis</name>
    <dbReference type="NCBI Taxonomy" id="1843537"/>
    <lineage>
        <taxon>Eukaryota</taxon>
        <taxon>Metazoa</taxon>
        <taxon>Ecdysozoa</taxon>
        <taxon>Arthropoda</taxon>
        <taxon>Crustacea</taxon>
        <taxon>Multicrustacea</taxon>
        <taxon>Malacostraca</taxon>
        <taxon>Eumalacostraca</taxon>
        <taxon>Eucarida</taxon>
        <taxon>Decapoda</taxon>
        <taxon>Pleocyemata</taxon>
        <taxon>Anomura</taxon>
        <taxon>Galatheoidea</taxon>
        <taxon>Porcellanidae</taxon>
        <taxon>Petrolisthes</taxon>
    </lineage>
</organism>
<name>A0AAE1TZG5_9EUCA</name>
<evidence type="ECO:0000259" key="7">
    <source>
        <dbReference type="Pfam" id="PF07156"/>
    </source>
</evidence>
<evidence type="ECO:0000256" key="2">
    <source>
        <dbReference type="ARBA" id="ARBA00022630"/>
    </source>
</evidence>
<dbReference type="Proteomes" id="UP001292094">
    <property type="component" value="Unassembled WGS sequence"/>
</dbReference>
<feature type="domain" description="Prenylcysteine lyase" evidence="7">
    <location>
        <begin position="1"/>
        <end position="82"/>
    </location>
</feature>
<dbReference type="InterPro" id="IPR010795">
    <property type="entry name" value="Prenylcys_lyase"/>
</dbReference>
<evidence type="ECO:0000256" key="6">
    <source>
        <dbReference type="SAM" id="MobiDB-lite"/>
    </source>
</evidence>
<evidence type="ECO:0000313" key="8">
    <source>
        <dbReference type="EMBL" id="KAK4303006.1"/>
    </source>
</evidence>
<keyword evidence="3" id="KW-0274">FAD</keyword>
<protein>
    <recommendedName>
        <fullName evidence="7">Prenylcysteine lyase domain-containing protein</fullName>
    </recommendedName>
</protein>
<dbReference type="PANTHER" id="PTHR15944">
    <property type="entry name" value="FARNESYLCYSTEINE LYASE"/>
    <property type="match status" value="1"/>
</dbReference>
<sequence>MVTAVTLCNYGQTSDIHAFVGAVSIAAADPNLWSVLGGNKRVTEALLKASRASFVTRTVTHVTHTRDGKFVVTSTEETENTEKNKQNQKLFNEGNPSTKNNNNNNNNDNNDNNNNDNNNNNNDNNNNDDNNNSRSQEYDLVILATPLTADKSDIEFVNFTRELSFHGRYERIVCTMVEGDLHQEALNLNQDDNLNEILVTTPSLYFNSIGRQLPVDTQSCPPADHAQPPVWKVFSPHKLTHEQLDALFPNRVSVSEIDWLAYPHYPTNHSGLGPGAGVGAGLGAGADFELVPGLYHVSAVEWAASAMEMSAIGAKNVALLAYKYWTGDDEAGGQDSRDRDEL</sequence>
<keyword evidence="5" id="KW-0325">Glycoprotein</keyword>
<dbReference type="PANTHER" id="PTHR15944:SF0">
    <property type="entry name" value="PRENYLCYSTEINE LYASE DOMAIN-CONTAINING PROTEIN"/>
    <property type="match status" value="1"/>
</dbReference>
<accession>A0AAE1TZG5</accession>
<evidence type="ECO:0000256" key="4">
    <source>
        <dbReference type="ARBA" id="ARBA00023002"/>
    </source>
</evidence>
<keyword evidence="9" id="KW-1185">Reference proteome</keyword>
<dbReference type="GO" id="GO:0030327">
    <property type="term" value="P:prenylated protein catabolic process"/>
    <property type="evidence" value="ECO:0007669"/>
    <property type="project" value="TreeGrafter"/>
</dbReference>